<dbReference type="InterPro" id="IPR036736">
    <property type="entry name" value="ACP-like_sf"/>
</dbReference>
<dbReference type="GO" id="GO:0008483">
    <property type="term" value="F:transaminase activity"/>
    <property type="evidence" value="ECO:0007669"/>
    <property type="project" value="UniProtKB-KW"/>
</dbReference>
<dbReference type="SUPFAM" id="SSF53383">
    <property type="entry name" value="PLP-dependent transferases"/>
    <property type="match status" value="1"/>
</dbReference>
<dbReference type="InterPro" id="IPR009081">
    <property type="entry name" value="PP-bd_ACP"/>
</dbReference>
<sequence length="743" mass="82583">MSDMVMEEHNVAESFESVQQRVLELFTSHTGYGKSDIVLDNRFDSDYGIDSITLTTLLSDIIKEYRIPTSKVPDSINTLNDIFDYISSKLNIEKIGSQAVNSENEDDKVVNSLLVDKIQSVFAKHTGYTIDQLDVNVDFESDLGIDSVTLVSILADIPSALGVKGLKLPENLRTIEALIYFLDTNTGSENKPVLEGINEEDTAEPESINKSKLEKSTDSDHEEDDSSWKHFLSQLLSTDDDSALTESKVKYSFSSLGFNQHHVNELNYKLTHEFHMPDQIKLSDCDTPEKMLHYIQASKEFELAPIKEIINQVSHVEEDEEIADNDPRTMKDFVAIEHKDLFHKTHEFRKFYKKKQRQQLYWYGMPLESRCQNRALIYDETTGKRREFLMFASNNYLGLANHPSVIEAICDGARQYGATNTGCRLIGGSNILHKELETKLAKLKDREACIVYPSGYSANLGGISALAGPKDLVFTDAINHMSIQDGCKLSGAGRKIYQHNLDNLEQMLDKYAQHEGGKLIVTDGVFSMHGDIVDLPRLMQIARKYNARVLVDDAHSTGVLGKTGSGTTEHFGMKGDVDLELGTMSKALAGVGGFICGDEDVIEYLRFYSNSYVFAATIPAAVAAGLIASIDVMEKEPQRLSKLWSNIHYLRSHLLSAGFDLENSASAILPIVIGDDQKTLEFGRAVRAKGMYCQSVVYPGIAVGDARLRISVTSEHTIEDLDLAAQILVDSAKEVNIPVANGS</sequence>
<keyword evidence="9" id="KW-1185">Reference proteome</keyword>
<keyword evidence="8" id="KW-0032">Aminotransferase</keyword>
<evidence type="ECO:0000256" key="3">
    <source>
        <dbReference type="ARBA" id="ARBA00022553"/>
    </source>
</evidence>
<gene>
    <name evidence="8" type="ORF">KCG35_11915</name>
</gene>
<dbReference type="InterPro" id="IPR015421">
    <property type="entry name" value="PyrdxlP-dep_Trfase_major"/>
</dbReference>
<protein>
    <submittedName>
        <fullName evidence="8">Aminotransferase class I/II-fold pyridoxal phosphate-dependent enzyme</fullName>
    </submittedName>
</protein>
<comment type="cofactor">
    <cofactor evidence="1">
        <name>pyridoxal 5'-phosphate</name>
        <dbReference type="ChEBI" id="CHEBI:597326"/>
    </cofactor>
</comment>
<proteinExistence type="predicted"/>
<name>A0ABS5ZDD0_9GAMM</name>
<evidence type="ECO:0000259" key="7">
    <source>
        <dbReference type="PROSITE" id="PS50075"/>
    </source>
</evidence>
<reference evidence="8 9" key="1">
    <citation type="submission" date="2021-04" db="EMBL/GenBank/DDBJ databases">
        <authorList>
            <person name="Pira H."/>
            <person name="Risdian C."/>
            <person name="Wink J."/>
        </authorList>
    </citation>
    <scope>NUCLEOTIDE SEQUENCE [LARGE SCALE GENOMIC DNA]</scope>
    <source>
        <strain evidence="8 9">WH53</strain>
    </source>
</reference>
<dbReference type="Gene3D" id="3.40.640.10">
    <property type="entry name" value="Type I PLP-dependent aspartate aminotransferase-like (Major domain)"/>
    <property type="match status" value="1"/>
</dbReference>
<dbReference type="Gene3D" id="1.10.1200.10">
    <property type="entry name" value="ACP-like"/>
    <property type="match status" value="2"/>
</dbReference>
<feature type="domain" description="Carrier" evidence="7">
    <location>
        <begin position="13"/>
        <end position="90"/>
    </location>
</feature>
<dbReference type="Proteomes" id="UP000690515">
    <property type="component" value="Unassembled WGS sequence"/>
</dbReference>
<evidence type="ECO:0000256" key="1">
    <source>
        <dbReference type="ARBA" id="ARBA00001933"/>
    </source>
</evidence>
<dbReference type="PANTHER" id="PTHR13693">
    <property type="entry name" value="CLASS II AMINOTRANSFERASE/8-AMINO-7-OXONONANOATE SYNTHASE"/>
    <property type="match status" value="1"/>
</dbReference>
<evidence type="ECO:0000256" key="4">
    <source>
        <dbReference type="ARBA" id="ARBA00022679"/>
    </source>
</evidence>
<dbReference type="Pfam" id="PF00155">
    <property type="entry name" value="Aminotran_1_2"/>
    <property type="match status" value="1"/>
</dbReference>
<dbReference type="InterPro" id="IPR006162">
    <property type="entry name" value="Ppantetheine_attach_site"/>
</dbReference>
<dbReference type="RefSeq" id="WP_215819924.1">
    <property type="nucleotide sequence ID" value="NZ_JAGSOY010000024.1"/>
</dbReference>
<dbReference type="Gene3D" id="3.90.1150.10">
    <property type="entry name" value="Aspartate Aminotransferase, domain 1"/>
    <property type="match status" value="1"/>
</dbReference>
<organism evidence="8 9">
    <name type="scientific">Zooshikella harenae</name>
    <dbReference type="NCBI Taxonomy" id="2827238"/>
    <lineage>
        <taxon>Bacteria</taxon>
        <taxon>Pseudomonadati</taxon>
        <taxon>Pseudomonadota</taxon>
        <taxon>Gammaproteobacteria</taxon>
        <taxon>Oceanospirillales</taxon>
        <taxon>Zooshikellaceae</taxon>
        <taxon>Zooshikella</taxon>
    </lineage>
</organism>
<dbReference type="InterPro" id="IPR001917">
    <property type="entry name" value="Aminotrans_II_pyridoxalP_BS"/>
</dbReference>
<dbReference type="InterPro" id="IPR004839">
    <property type="entry name" value="Aminotransferase_I/II_large"/>
</dbReference>
<evidence type="ECO:0000313" key="8">
    <source>
        <dbReference type="EMBL" id="MBU2711768.1"/>
    </source>
</evidence>
<dbReference type="InterPro" id="IPR015424">
    <property type="entry name" value="PyrdxlP-dep_Trfase"/>
</dbReference>
<keyword evidence="2" id="KW-0596">Phosphopantetheine</keyword>
<comment type="caution">
    <text evidence="8">The sequence shown here is derived from an EMBL/GenBank/DDBJ whole genome shotgun (WGS) entry which is preliminary data.</text>
</comment>
<dbReference type="PROSITE" id="PS00599">
    <property type="entry name" value="AA_TRANSFER_CLASS_2"/>
    <property type="match status" value="1"/>
</dbReference>
<keyword evidence="5" id="KW-0663">Pyridoxal phosphate</keyword>
<evidence type="ECO:0000313" key="9">
    <source>
        <dbReference type="Proteomes" id="UP000690515"/>
    </source>
</evidence>
<evidence type="ECO:0000256" key="5">
    <source>
        <dbReference type="ARBA" id="ARBA00022898"/>
    </source>
</evidence>
<dbReference type="PANTHER" id="PTHR13693:SF3">
    <property type="entry name" value="LD36009P"/>
    <property type="match status" value="1"/>
</dbReference>
<dbReference type="PROSITE" id="PS50075">
    <property type="entry name" value="CARRIER"/>
    <property type="match status" value="1"/>
</dbReference>
<evidence type="ECO:0000256" key="2">
    <source>
        <dbReference type="ARBA" id="ARBA00022450"/>
    </source>
</evidence>
<feature type="compositionally biased region" description="Basic and acidic residues" evidence="6">
    <location>
        <begin position="207"/>
        <end position="219"/>
    </location>
</feature>
<dbReference type="InterPro" id="IPR050087">
    <property type="entry name" value="AON_synthase_class-II"/>
</dbReference>
<dbReference type="Pfam" id="PF00550">
    <property type="entry name" value="PP-binding"/>
    <property type="match status" value="2"/>
</dbReference>
<feature type="region of interest" description="Disordered" evidence="6">
    <location>
        <begin position="190"/>
        <end position="225"/>
    </location>
</feature>
<dbReference type="SUPFAM" id="SSF47336">
    <property type="entry name" value="ACP-like"/>
    <property type="match status" value="2"/>
</dbReference>
<keyword evidence="3" id="KW-0597">Phosphoprotein</keyword>
<accession>A0ABS5ZDD0</accession>
<dbReference type="EMBL" id="JAGSOY010000024">
    <property type="protein sequence ID" value="MBU2711768.1"/>
    <property type="molecule type" value="Genomic_DNA"/>
</dbReference>
<dbReference type="CDD" id="cd06454">
    <property type="entry name" value="KBL_like"/>
    <property type="match status" value="1"/>
</dbReference>
<keyword evidence="4" id="KW-0808">Transferase</keyword>
<evidence type="ECO:0000256" key="6">
    <source>
        <dbReference type="SAM" id="MobiDB-lite"/>
    </source>
</evidence>
<dbReference type="InterPro" id="IPR015422">
    <property type="entry name" value="PyrdxlP-dep_Trfase_small"/>
</dbReference>
<dbReference type="PROSITE" id="PS00012">
    <property type="entry name" value="PHOSPHOPANTETHEINE"/>
    <property type="match status" value="1"/>
</dbReference>